<keyword evidence="1" id="KW-0472">Membrane</keyword>
<gene>
    <name evidence="2" type="ORF">ACFQ5D_11345</name>
</gene>
<keyword evidence="3" id="KW-1185">Reference proteome</keyword>
<dbReference type="Proteomes" id="UP001597340">
    <property type="component" value="Unassembled WGS sequence"/>
</dbReference>
<comment type="caution">
    <text evidence="2">The sequence shown here is derived from an EMBL/GenBank/DDBJ whole genome shotgun (WGS) entry which is preliminary data.</text>
</comment>
<feature type="transmembrane region" description="Helical" evidence="1">
    <location>
        <begin position="51"/>
        <end position="70"/>
    </location>
</feature>
<dbReference type="EMBL" id="JBHTNZ010000012">
    <property type="protein sequence ID" value="MFD1461987.1"/>
    <property type="molecule type" value="Genomic_DNA"/>
</dbReference>
<name>A0ABW4DB99_9BACL</name>
<reference evidence="3" key="1">
    <citation type="journal article" date="2019" name="Int. J. Syst. Evol. Microbiol.">
        <title>The Global Catalogue of Microorganisms (GCM) 10K type strain sequencing project: providing services to taxonomists for standard genome sequencing and annotation.</title>
        <authorList>
            <consortium name="The Broad Institute Genomics Platform"/>
            <consortium name="The Broad Institute Genome Sequencing Center for Infectious Disease"/>
            <person name="Wu L."/>
            <person name="Ma J."/>
        </authorList>
    </citation>
    <scope>NUCLEOTIDE SEQUENCE [LARGE SCALE GENOMIC DNA]</scope>
    <source>
        <strain evidence="3">CCM 9147</strain>
    </source>
</reference>
<keyword evidence="1" id="KW-1133">Transmembrane helix</keyword>
<evidence type="ECO:0000313" key="2">
    <source>
        <dbReference type="EMBL" id="MFD1461987.1"/>
    </source>
</evidence>
<evidence type="ECO:0000313" key="3">
    <source>
        <dbReference type="Proteomes" id="UP001597340"/>
    </source>
</evidence>
<organism evidence="2 3">
    <name type="scientific">Paenibacillus farraposensis</name>
    <dbReference type="NCBI Taxonomy" id="2807095"/>
    <lineage>
        <taxon>Bacteria</taxon>
        <taxon>Bacillati</taxon>
        <taxon>Bacillota</taxon>
        <taxon>Bacilli</taxon>
        <taxon>Bacillales</taxon>
        <taxon>Paenibacillaceae</taxon>
        <taxon>Paenibacillus</taxon>
    </lineage>
</organism>
<protein>
    <submittedName>
        <fullName evidence="2">Uncharacterized protein</fullName>
    </submittedName>
</protein>
<accession>A0ABW4DB99</accession>
<dbReference type="RefSeq" id="WP_229523179.1">
    <property type="nucleotide sequence ID" value="NZ_JAFFQR010000015.1"/>
</dbReference>
<sequence>MNPAATGDETLISYAGTTVGIVSVTTEFGAPRVNVVVKYKVDTVPVGGLPGALYAFTMMGTSGAAVVLLIRSTIELEMKVPSGFRFSTSYTCIFCIFGQYAGTGNN</sequence>
<evidence type="ECO:0000256" key="1">
    <source>
        <dbReference type="SAM" id="Phobius"/>
    </source>
</evidence>
<proteinExistence type="predicted"/>
<keyword evidence="1" id="KW-0812">Transmembrane</keyword>
<feature type="transmembrane region" description="Helical" evidence="1">
    <location>
        <begin position="82"/>
        <end position="101"/>
    </location>
</feature>